<feature type="domain" description="Proteasome activator complex subunit 4 C-terminal" evidence="10">
    <location>
        <begin position="1814"/>
        <end position="1900"/>
    </location>
</feature>
<name>A0A9W8G1R2_9FUNG</name>
<dbReference type="Pfam" id="PF16507">
    <property type="entry name" value="HEAT_PSME4_mid"/>
    <property type="match status" value="1"/>
</dbReference>
<dbReference type="GO" id="GO:0010499">
    <property type="term" value="P:proteasomal ubiquitin-independent protein catabolic process"/>
    <property type="evidence" value="ECO:0007669"/>
    <property type="project" value="TreeGrafter"/>
</dbReference>
<organism evidence="13 14">
    <name type="scientific">Coemansia spiralis</name>
    <dbReference type="NCBI Taxonomy" id="417178"/>
    <lineage>
        <taxon>Eukaryota</taxon>
        <taxon>Fungi</taxon>
        <taxon>Fungi incertae sedis</taxon>
        <taxon>Zoopagomycota</taxon>
        <taxon>Kickxellomycotina</taxon>
        <taxon>Kickxellomycetes</taxon>
        <taxon>Kickxellales</taxon>
        <taxon>Kickxellaceae</taxon>
        <taxon>Coemansia</taxon>
    </lineage>
</organism>
<dbReference type="GO" id="GO:0005829">
    <property type="term" value="C:cytosol"/>
    <property type="evidence" value="ECO:0007669"/>
    <property type="project" value="TreeGrafter"/>
</dbReference>
<evidence type="ECO:0000256" key="5">
    <source>
        <dbReference type="ARBA" id="ARBA00022737"/>
    </source>
</evidence>
<keyword evidence="5" id="KW-0677">Repeat</keyword>
<dbReference type="InterPro" id="IPR021843">
    <property type="entry name" value="PSME4_C"/>
</dbReference>
<evidence type="ECO:0000256" key="9">
    <source>
        <dbReference type="SAM" id="Coils"/>
    </source>
</evidence>
<proteinExistence type="inferred from homology"/>
<feature type="domain" description="Proteasome activator Blm10 middle HEAT repeats region" evidence="11">
    <location>
        <begin position="328"/>
        <end position="861"/>
    </location>
</feature>
<keyword evidence="7" id="KW-0234">DNA repair</keyword>
<dbReference type="OrthoDB" id="17907at2759"/>
<evidence type="ECO:0000313" key="13">
    <source>
        <dbReference type="EMBL" id="KAJ2669718.1"/>
    </source>
</evidence>
<dbReference type="GO" id="GO:0006281">
    <property type="term" value="P:DNA repair"/>
    <property type="evidence" value="ECO:0007669"/>
    <property type="project" value="UniProtKB-KW"/>
</dbReference>
<feature type="domain" description="Proteasome activator complex subunit 4-like HEAT repeat-like" evidence="12">
    <location>
        <begin position="1319"/>
        <end position="1520"/>
    </location>
</feature>
<dbReference type="Proteomes" id="UP001151518">
    <property type="component" value="Unassembled WGS sequence"/>
</dbReference>
<comment type="subcellular location">
    <subcellularLocation>
        <location evidence="2">Cytoplasm</location>
    </subcellularLocation>
    <subcellularLocation>
        <location evidence="1">Nucleus</location>
    </subcellularLocation>
</comment>
<accession>A0A9W8G1R2</accession>
<reference evidence="13" key="1">
    <citation type="submission" date="2022-07" db="EMBL/GenBank/DDBJ databases">
        <title>Phylogenomic reconstructions and comparative analyses of Kickxellomycotina fungi.</title>
        <authorList>
            <person name="Reynolds N.K."/>
            <person name="Stajich J.E."/>
            <person name="Barry K."/>
            <person name="Grigoriev I.V."/>
            <person name="Crous P."/>
            <person name="Smith M.E."/>
        </authorList>
    </citation>
    <scope>NUCLEOTIDE SEQUENCE</scope>
    <source>
        <strain evidence="13">NRRL 3115</strain>
    </source>
</reference>
<dbReference type="GO" id="GO:0000502">
    <property type="term" value="C:proteasome complex"/>
    <property type="evidence" value="ECO:0007669"/>
    <property type="project" value="UniProtKB-KW"/>
</dbReference>
<keyword evidence="6" id="KW-0227">DNA damage</keyword>
<evidence type="ECO:0000259" key="12">
    <source>
        <dbReference type="Pfam" id="PF23096"/>
    </source>
</evidence>
<evidence type="ECO:0000256" key="1">
    <source>
        <dbReference type="ARBA" id="ARBA00004123"/>
    </source>
</evidence>
<comment type="similarity">
    <text evidence="3">Belongs to the BLM10 family.</text>
</comment>
<dbReference type="GO" id="GO:0070628">
    <property type="term" value="F:proteasome binding"/>
    <property type="evidence" value="ECO:0007669"/>
    <property type="project" value="InterPro"/>
</dbReference>
<dbReference type="Pfam" id="PF11919">
    <property type="entry name" value="PSME4_C"/>
    <property type="match status" value="1"/>
</dbReference>
<keyword evidence="9" id="KW-0175">Coiled coil</keyword>
<keyword evidence="4" id="KW-0963">Cytoplasm</keyword>
<dbReference type="EMBL" id="JANBTW010000142">
    <property type="protein sequence ID" value="KAJ2669718.1"/>
    <property type="molecule type" value="Genomic_DNA"/>
</dbReference>
<evidence type="ECO:0000256" key="8">
    <source>
        <dbReference type="ARBA" id="ARBA00023242"/>
    </source>
</evidence>
<protein>
    <submittedName>
        <fullName evidence="13">Proteasome activator BLM10</fullName>
    </submittedName>
</protein>
<gene>
    <name evidence="13" type="primary">BLM3</name>
    <name evidence="13" type="ORF">GGI25_006058</name>
</gene>
<dbReference type="GO" id="GO:0005634">
    <property type="term" value="C:nucleus"/>
    <property type="evidence" value="ECO:0007669"/>
    <property type="project" value="UniProtKB-SubCell"/>
</dbReference>
<sequence>MRFEELNWSSLLPYDVGDESTEYERDFVAQFKRAALSGNYSTLSRLVVVLNSSYNNFSLPVRIQLCQVLYELILNESLDLTLLWDCCSTLTEILSKDDKITPDVLTLDWTGLYSMVKAQVFPKTWHDNPFIRSVKSSFLINLVQTANKFFDSSAAKDILQELLPQIQFNSYDWQTATIQLLYIFMPRYYLRDGTNETPGSAGVKGPEQWLPTLFSLWSFNLRAGNYSAYLLKIIASIAYEQKGCLDLTDSQIRFAFASGLHLFNLPLSRNIATLPRSISAGFTDTSLIYRLPKNGWMPISEEKAATFAKFIVYTLRDDSPGGTLLQFEQLVQMIEPFYHPSNNGTWSSILARFLRQLSKDLLQRTRDENKEDTVVPPGARLPRHIRRRFVLSIRTLAMMLLFSKGEELVSLSHSTLKYLAEVEPDLIFRPLLDTLYTAIDAVTETHRVISAIRALAKLAPTLSNFSLYPEGAQHVAPLLTLTLPGIDANDPTKAFFTLTFVADLCANGVVLEELQSTGDMPALATPSKTPPQSTDDVVIDESLPEMDMEQIEWITRASTAQFEAWIDQFLHRVFMLTDNMSSSLDVGNGTVFSDRSLIRVASRATRLVLFQCSERYHPMISRLITNFATSITNLSALESVCWIVTEFASAIPERAFASLLPMCCEKIGEEISNGVGSVPSLSKRSTVHSETTLIWYTSLLSAITESMNSFYLMKYKTQIVSTMNLLFEHCLSSNVYTTGGTVLLTLLNALTTVYPDSKDSGRSVPKHIWQDPEFHKNHFRFWGKHAPVPESLASLEWHEPTLQEAEFALELAHTIIVPRINELNCMLDKLSGKREYSNLEKVQLHRLLTILICGLRGISSMIPPNEAQFDLANLPDMLADLDSSNSMPSLFKLDGQVPAGYVFTDPESVGYKEVRQIRDSIGQVALKAMEHLATSNEDNVENIKVVIVLAEAFMCYYGVDKGGYEASRRSWNFGIDSFAIDYSTCVVPRYFAIRRVVLTQLARMLRNTQFMRVEKLHHDISSQLAHFCLSQYAEVRSYAVSAIHNVFCIIPETKFPLIPRFLAELEDKESSTPERMTGAIKALDVLPIRNLFKRNWKYLSKLALALCRAQHEDKQNVKKLIRDFALWHVIFVAPPLPIQELKPHTIELLQGLCSESSPQMNAMIASDREKCEQRIEFAKEEKVRLVNALIDITRDAGTTWRFAALAGTYLDQLTALYSPIEPRLATTLAEYVTSDLLLFRENSAMNLTRLLSKIRKRSKDSCPGISVNSRRITLKSSQHGTSIFNKQTYTDLCEQALASSIKNNGASEVSEPLVDNPALGWFAWPAEVKAYVQPPPGETMAYDHIDPGSQDAYEAVRKVMFADGKWDRIAKLFSLESARPPEDDVFGISRAFLYTELFTLFDLPLLEKAWPAIDRLARDFEHPCAQRAASELISGLLRGSKHWALGSLKKMWDKVVPLLSVVFSKLRPDSIRFWQRCLQFAFARRDPRRFLPLLKQIIYGRPFDPQSEAPFVEATKLELLRVLICCWDWRIASSIIASKPRLLEALAHPYQQVRDSAGVFMYVLSSAEFFVSYPKVDMAIEDLARYGPTGCDFSHWKGTPRTQTLIHRMIEQVKGWETEHVPSNEGTSNYSRGSKTLLTFFLAGFSHGSRRLAIDNIPSVLPLVSVLQEQHDDEDVSRMAKVLLQFFSQILYTPQILEDVATNILSLLDNSSNMWHVVTKMLPLLCTLTFANRFTLAQEMRVRIVDTTVLFLEHDQIEVRQAASASLTSLIKCASSKVISDINSGFSAKLIKRLPRFRNGKQPKNPAAYNRLILTRHAGVLGLSCLVLAFPYTIPDWMPEVLVQLSECIDDPNPIQATVQRTFAEFRRTHMDTWHEDRKKFTSDQLEILTDMLVSPCYYA</sequence>
<dbReference type="InterPro" id="IPR032430">
    <property type="entry name" value="Blm10_mid"/>
</dbReference>
<dbReference type="PANTHER" id="PTHR32170:SF3">
    <property type="entry name" value="PROTEASOME ACTIVATOR COMPLEX SUBUNIT 4"/>
    <property type="match status" value="1"/>
</dbReference>
<evidence type="ECO:0000256" key="6">
    <source>
        <dbReference type="ARBA" id="ARBA00022763"/>
    </source>
</evidence>
<dbReference type="PANTHER" id="PTHR32170">
    <property type="entry name" value="PROTEASOME ACTIVATOR COMPLEX SUBUNIT 4"/>
    <property type="match status" value="1"/>
</dbReference>
<comment type="caution">
    <text evidence="13">The sequence shown here is derived from an EMBL/GenBank/DDBJ whole genome shotgun (WGS) entry which is preliminary data.</text>
</comment>
<keyword evidence="13" id="KW-0647">Proteasome</keyword>
<evidence type="ECO:0000256" key="7">
    <source>
        <dbReference type="ARBA" id="ARBA00023204"/>
    </source>
</evidence>
<evidence type="ECO:0000259" key="10">
    <source>
        <dbReference type="Pfam" id="PF11919"/>
    </source>
</evidence>
<evidence type="ECO:0000256" key="4">
    <source>
        <dbReference type="ARBA" id="ARBA00022490"/>
    </source>
</evidence>
<dbReference type="InterPro" id="IPR035309">
    <property type="entry name" value="PSME4"/>
</dbReference>
<dbReference type="GO" id="GO:0016504">
    <property type="term" value="F:peptidase activator activity"/>
    <property type="evidence" value="ECO:0007669"/>
    <property type="project" value="InterPro"/>
</dbReference>
<dbReference type="SUPFAM" id="SSF48371">
    <property type="entry name" value="ARM repeat"/>
    <property type="match status" value="2"/>
</dbReference>
<dbReference type="InterPro" id="IPR016024">
    <property type="entry name" value="ARM-type_fold"/>
</dbReference>
<evidence type="ECO:0000256" key="3">
    <source>
        <dbReference type="ARBA" id="ARBA00005739"/>
    </source>
</evidence>
<dbReference type="Pfam" id="PF23096">
    <property type="entry name" value="HEAT_PSME4"/>
    <property type="match status" value="1"/>
</dbReference>
<evidence type="ECO:0000313" key="14">
    <source>
        <dbReference type="Proteomes" id="UP001151518"/>
    </source>
</evidence>
<feature type="coiled-coil region" evidence="9">
    <location>
        <begin position="1161"/>
        <end position="1188"/>
    </location>
</feature>
<evidence type="ECO:0000259" key="11">
    <source>
        <dbReference type="Pfam" id="PF16507"/>
    </source>
</evidence>
<evidence type="ECO:0000256" key="2">
    <source>
        <dbReference type="ARBA" id="ARBA00004496"/>
    </source>
</evidence>
<keyword evidence="8" id="KW-0539">Nucleus</keyword>
<dbReference type="InterPro" id="IPR055455">
    <property type="entry name" value="HEAT_PSME4"/>
</dbReference>